<dbReference type="GO" id="GO:0003677">
    <property type="term" value="F:DNA binding"/>
    <property type="evidence" value="ECO:0007669"/>
    <property type="project" value="UniProtKB-KW"/>
</dbReference>
<dbReference type="PANTHER" id="PTHR30419">
    <property type="entry name" value="HTH-TYPE TRANSCRIPTIONAL REGULATOR YBHD"/>
    <property type="match status" value="1"/>
</dbReference>
<dbReference type="PANTHER" id="PTHR30419:SF30">
    <property type="entry name" value="LYSR FAMILY TRANSCRIPTIONAL REGULATOR"/>
    <property type="match status" value="1"/>
</dbReference>
<evidence type="ECO:0000313" key="7">
    <source>
        <dbReference type="Proteomes" id="UP000583127"/>
    </source>
</evidence>
<evidence type="ECO:0000259" key="5">
    <source>
        <dbReference type="PROSITE" id="PS50931"/>
    </source>
</evidence>
<sequence>MKLHHLRALVAVADEGSMRGAARSLDLTVASIGASIRQFEAETELCLIQRTSRGAMLTEAARTLLPHARIVIAQLKHAQEDVDAMRGTASGWLSFGVTPWVAQAFLPQAIVRFQAKYPDIHFQIFEGHPAIVNPRLRDGTISFIIGRRAPNIAGSEISFRPVCLCGYGIVARLGHPGADGRSLADLCDFDFLLCTDPDVQGQLPIFVRNNLPMPKAIHYVHSISVVVYMLQRSNMLSIFPWPLIEIEAKHKNLCAISVREQIDEQEIGIVTRAGHPLGVAASFFIDCLVDAIHETVEKGSSETRRLMQAVDLLL</sequence>
<dbReference type="AlphaFoldDB" id="A0A7Y0FG90"/>
<evidence type="ECO:0000313" key="6">
    <source>
        <dbReference type="EMBL" id="NML34907.1"/>
    </source>
</evidence>
<dbReference type="Pfam" id="PF00126">
    <property type="entry name" value="HTH_1"/>
    <property type="match status" value="1"/>
</dbReference>
<protein>
    <submittedName>
        <fullName evidence="6">LysR family transcriptional regulator</fullName>
    </submittedName>
</protein>
<dbReference type="InterPro" id="IPR036388">
    <property type="entry name" value="WH-like_DNA-bd_sf"/>
</dbReference>
<name>A0A7Y0FG90_9BURK</name>
<comment type="similarity">
    <text evidence="1">Belongs to the LysR transcriptional regulatory family.</text>
</comment>
<comment type="caution">
    <text evidence="6">The sequence shown here is derived from an EMBL/GenBank/DDBJ whole genome shotgun (WGS) entry which is preliminary data.</text>
</comment>
<keyword evidence="4" id="KW-0804">Transcription</keyword>
<keyword evidence="7" id="KW-1185">Reference proteome</keyword>
<dbReference type="Proteomes" id="UP000583127">
    <property type="component" value="Unassembled WGS sequence"/>
</dbReference>
<dbReference type="Gene3D" id="3.40.190.290">
    <property type="match status" value="1"/>
</dbReference>
<dbReference type="InterPro" id="IPR005119">
    <property type="entry name" value="LysR_subst-bd"/>
</dbReference>
<keyword evidence="2" id="KW-0805">Transcription regulation</keyword>
<dbReference type="EMBL" id="JABBFZ010000027">
    <property type="protein sequence ID" value="NML34907.1"/>
    <property type="molecule type" value="Genomic_DNA"/>
</dbReference>
<keyword evidence="3" id="KW-0238">DNA-binding</keyword>
<dbReference type="RefSeq" id="WP_169501094.1">
    <property type="nucleotide sequence ID" value="NZ_JABBFZ010000027.1"/>
</dbReference>
<evidence type="ECO:0000256" key="2">
    <source>
        <dbReference type="ARBA" id="ARBA00023015"/>
    </source>
</evidence>
<feature type="domain" description="HTH lysR-type" evidence="5">
    <location>
        <begin position="1"/>
        <end position="58"/>
    </location>
</feature>
<gene>
    <name evidence="6" type="ORF">HHL14_29295</name>
</gene>
<dbReference type="InterPro" id="IPR036390">
    <property type="entry name" value="WH_DNA-bd_sf"/>
</dbReference>
<dbReference type="Pfam" id="PF03466">
    <property type="entry name" value="LysR_substrate"/>
    <property type="match status" value="1"/>
</dbReference>
<reference evidence="6 7" key="1">
    <citation type="submission" date="2020-04" db="EMBL/GenBank/DDBJ databases">
        <title>Paraburkholderia sp. G-4-1-8 isolated from soil.</title>
        <authorList>
            <person name="Dahal R.H."/>
        </authorList>
    </citation>
    <scope>NUCLEOTIDE SEQUENCE [LARGE SCALE GENOMIC DNA]</scope>
    <source>
        <strain evidence="6 7">G-4-1-8</strain>
    </source>
</reference>
<evidence type="ECO:0000256" key="4">
    <source>
        <dbReference type="ARBA" id="ARBA00023163"/>
    </source>
</evidence>
<dbReference type="Gene3D" id="3.40.190.10">
    <property type="entry name" value="Periplasmic binding protein-like II"/>
    <property type="match status" value="1"/>
</dbReference>
<organism evidence="6 7">
    <name type="scientific">Paraburkholderia antibiotica</name>
    <dbReference type="NCBI Taxonomy" id="2728839"/>
    <lineage>
        <taxon>Bacteria</taxon>
        <taxon>Pseudomonadati</taxon>
        <taxon>Pseudomonadota</taxon>
        <taxon>Betaproteobacteria</taxon>
        <taxon>Burkholderiales</taxon>
        <taxon>Burkholderiaceae</taxon>
        <taxon>Paraburkholderia</taxon>
    </lineage>
</organism>
<dbReference type="PROSITE" id="PS50931">
    <property type="entry name" value="HTH_LYSR"/>
    <property type="match status" value="1"/>
</dbReference>
<accession>A0A7Y0FG90</accession>
<evidence type="ECO:0000256" key="3">
    <source>
        <dbReference type="ARBA" id="ARBA00023125"/>
    </source>
</evidence>
<dbReference type="SUPFAM" id="SSF46785">
    <property type="entry name" value="Winged helix' DNA-binding domain"/>
    <property type="match status" value="1"/>
</dbReference>
<dbReference type="SUPFAM" id="SSF53850">
    <property type="entry name" value="Periplasmic binding protein-like II"/>
    <property type="match status" value="1"/>
</dbReference>
<dbReference type="GO" id="GO:0005829">
    <property type="term" value="C:cytosol"/>
    <property type="evidence" value="ECO:0007669"/>
    <property type="project" value="TreeGrafter"/>
</dbReference>
<dbReference type="InterPro" id="IPR050950">
    <property type="entry name" value="HTH-type_LysR_regulators"/>
</dbReference>
<dbReference type="GO" id="GO:0003700">
    <property type="term" value="F:DNA-binding transcription factor activity"/>
    <property type="evidence" value="ECO:0007669"/>
    <property type="project" value="InterPro"/>
</dbReference>
<proteinExistence type="inferred from homology"/>
<evidence type="ECO:0000256" key="1">
    <source>
        <dbReference type="ARBA" id="ARBA00009437"/>
    </source>
</evidence>
<dbReference type="Gene3D" id="1.10.10.10">
    <property type="entry name" value="Winged helix-like DNA-binding domain superfamily/Winged helix DNA-binding domain"/>
    <property type="match status" value="1"/>
</dbReference>
<dbReference type="InterPro" id="IPR000847">
    <property type="entry name" value="LysR_HTH_N"/>
</dbReference>